<evidence type="ECO:0000313" key="2">
    <source>
        <dbReference type="EMBL" id="GBH21847.1"/>
    </source>
</evidence>
<dbReference type="GO" id="GO:0003723">
    <property type="term" value="F:RNA binding"/>
    <property type="evidence" value="ECO:0007669"/>
    <property type="project" value="InterPro"/>
</dbReference>
<accession>A0A2V0R9S6</accession>
<organism evidence="2">
    <name type="scientific">viral metagenome</name>
    <dbReference type="NCBI Taxonomy" id="1070528"/>
    <lineage>
        <taxon>unclassified sequences</taxon>
        <taxon>metagenomes</taxon>
        <taxon>organismal metagenomes</taxon>
    </lineage>
</organism>
<dbReference type="Pfam" id="PF00680">
    <property type="entry name" value="RdRP_1"/>
    <property type="match status" value="1"/>
</dbReference>
<dbReference type="InterPro" id="IPR001205">
    <property type="entry name" value="RNA-dir_pol_C"/>
</dbReference>
<dbReference type="EMBL" id="BDQA01000384">
    <property type="protein sequence ID" value="GBH21847.1"/>
    <property type="molecule type" value="Genomic_RNA"/>
</dbReference>
<evidence type="ECO:0000259" key="1">
    <source>
        <dbReference type="PROSITE" id="PS50507"/>
    </source>
</evidence>
<comment type="caution">
    <text evidence="2">The sequence shown here is derived from an EMBL/GenBank/DDBJ whole genome shotgun (WGS) entry which is preliminary data.</text>
</comment>
<proteinExistence type="predicted"/>
<sequence>MLKASTYTDNVKQFIGWMDRLSEAVTEDYRSPLFGELTRKQVFQEYLRNVPLEGPKFSEHMSERERKEAERILTPWSERPPWSAWGPQTVASYYAPKDPPLNTLETATSRLKQKLGSGPGQPWPLKKAYHQLPSTTSSGLDWLVTPWKKEVGSEVLRIVESAWANDDPIDIPPSMPMWRVDPPGKVRFAWAESKIEAVAGAPFVYPLIADWREIPEFVAWKGPNYAQPMVSETLQTHPGNVLSIDYSTFDQTQSPKLIRHACDIMHEACGYRKPNFFKSWVDNLVQGPVLTPDRELTGYHGIPSGSVATNMVDTINNMLCIEGYLDSYGIDGVYFALGDDAVIIGEGVDPVDFAEFATGDFGFVANPDKQFFSTSKAADFLQMSYYVENGYKPTYPVSRVAWRMIGYERHRYRGKDWNEWGVVVRTLQQLQNAINNPSIDKMVEWIQRDGDRLRLGADEDPQEILELAGKPAKAMTEERARWDPGAEESRPFREWEINKLVRRLARRR</sequence>
<dbReference type="InterPro" id="IPR043502">
    <property type="entry name" value="DNA/RNA_pol_sf"/>
</dbReference>
<dbReference type="SUPFAM" id="SSF56672">
    <property type="entry name" value="DNA/RNA polymerases"/>
    <property type="match status" value="1"/>
</dbReference>
<protein>
    <submittedName>
        <fullName evidence="2">RdRp</fullName>
    </submittedName>
</protein>
<dbReference type="GO" id="GO:0003968">
    <property type="term" value="F:RNA-directed RNA polymerase activity"/>
    <property type="evidence" value="ECO:0007669"/>
    <property type="project" value="InterPro"/>
</dbReference>
<name>A0A2V0R9S6_9ZZZZ</name>
<dbReference type="GO" id="GO:0039694">
    <property type="term" value="P:viral RNA genome replication"/>
    <property type="evidence" value="ECO:0007669"/>
    <property type="project" value="InterPro"/>
</dbReference>
<feature type="domain" description="RdRp catalytic" evidence="1">
    <location>
        <begin position="239"/>
        <end position="353"/>
    </location>
</feature>
<dbReference type="AlphaFoldDB" id="A0A2V0R9S6"/>
<reference evidence="2" key="1">
    <citation type="submission" date="2017-04" db="EMBL/GenBank/DDBJ databases">
        <title>Unveiling RNA virosphere associated with marine microorganisms.</title>
        <authorList>
            <person name="Urayama S."/>
            <person name="Takaki Y."/>
            <person name="Nishi S."/>
            <person name="Yoshida Y."/>
            <person name="Deguchi S."/>
            <person name="Takai K."/>
            <person name="Nunoura T."/>
        </authorList>
    </citation>
    <scope>NUCLEOTIDE SEQUENCE</scope>
</reference>
<dbReference type="PROSITE" id="PS50507">
    <property type="entry name" value="RDRP_SSRNA_POS"/>
    <property type="match status" value="1"/>
</dbReference>
<dbReference type="InterPro" id="IPR007094">
    <property type="entry name" value="RNA-dir_pol_PSvirus"/>
</dbReference>
<dbReference type="GO" id="GO:0006351">
    <property type="term" value="P:DNA-templated transcription"/>
    <property type="evidence" value="ECO:0007669"/>
    <property type="project" value="InterPro"/>
</dbReference>